<evidence type="ECO:0000313" key="2">
    <source>
        <dbReference type="EMBL" id="ODS00214.1"/>
    </source>
</evidence>
<name>A0A1E3W376_9HYPH</name>
<proteinExistence type="predicted"/>
<sequence length="322" mass="34608">MTLNNRALVTVYGGSGFLGRHLVRAIARTRARIRVACRRPDLAGHLQPLGGVGQIVPVQANVRYPDSLMTAAEDADAVVNLVGILFASGKQTFKTVQDEGARNVAEAAKAAGVGTFVHVSAIGADASSAAIYAQSKAAGEAGVRAVYPDATIVRPSVVFGPEDQFFNRFGAMARLFPALPLIGGGHTRFQPVFVGDVAQALVAAIEGRTRTARPTSWAVPRVLSMRDVMERVLAYTMRSRPLIPLPFWLAKLQGAMLQWLPNPPLTVDQVRLLESDNVVSEAAIEDERTLQGLGIEPVPVASVVPDYLEQFRPRGQFSVYKA</sequence>
<comment type="caution">
    <text evidence="2">The sequence shown here is derived from an EMBL/GenBank/DDBJ whole genome shotgun (WGS) entry which is preliminary data.</text>
</comment>
<accession>A0A1E3W376</accession>
<gene>
    <name evidence="2" type="ORF">AUC68_01300</name>
</gene>
<dbReference type="Gene3D" id="3.40.50.720">
    <property type="entry name" value="NAD(P)-binding Rossmann-like Domain"/>
    <property type="match status" value="1"/>
</dbReference>
<evidence type="ECO:0000259" key="1">
    <source>
        <dbReference type="Pfam" id="PF01370"/>
    </source>
</evidence>
<keyword evidence="3" id="KW-1185">Reference proteome</keyword>
<reference evidence="2 3" key="1">
    <citation type="journal article" date="2016" name="Environ. Microbiol.">
        <title>New Methyloceanibacter diversity from North Sea sediments includes methanotroph containing solely the soluble methane monooxygenase.</title>
        <authorList>
            <person name="Vekeman B."/>
            <person name="Kerckhof F.M."/>
            <person name="Cremers G."/>
            <person name="de Vos P."/>
            <person name="Vandamme P."/>
            <person name="Boon N."/>
            <person name="Op den Camp H.J."/>
            <person name="Heylen K."/>
        </authorList>
    </citation>
    <scope>NUCLEOTIDE SEQUENCE [LARGE SCALE GENOMIC DNA]</scope>
    <source>
        <strain evidence="2 3">R-67174</strain>
    </source>
</reference>
<dbReference type="SUPFAM" id="SSF51735">
    <property type="entry name" value="NAD(P)-binding Rossmann-fold domains"/>
    <property type="match status" value="1"/>
</dbReference>
<dbReference type="GO" id="GO:0044877">
    <property type="term" value="F:protein-containing complex binding"/>
    <property type="evidence" value="ECO:0007669"/>
    <property type="project" value="TreeGrafter"/>
</dbReference>
<feature type="domain" description="NAD-dependent epimerase/dehydratase" evidence="1">
    <location>
        <begin position="9"/>
        <end position="208"/>
    </location>
</feature>
<dbReference type="PANTHER" id="PTHR12126">
    <property type="entry name" value="NADH-UBIQUINONE OXIDOREDUCTASE 39 KDA SUBUNIT-RELATED"/>
    <property type="match status" value="1"/>
</dbReference>
<dbReference type="CDD" id="cd05271">
    <property type="entry name" value="NDUFA9_like_SDR_a"/>
    <property type="match status" value="1"/>
</dbReference>
<evidence type="ECO:0000313" key="3">
    <source>
        <dbReference type="Proteomes" id="UP000094501"/>
    </source>
</evidence>
<protein>
    <submittedName>
        <fullName evidence="2">3-beta hydroxysteroid dehydrogenase</fullName>
    </submittedName>
</protein>
<dbReference type="InterPro" id="IPR051207">
    <property type="entry name" value="ComplexI_NDUFA9_subunit"/>
</dbReference>
<dbReference type="AlphaFoldDB" id="A0A1E3W376"/>
<dbReference type="STRING" id="1774968.AUC68_01300"/>
<dbReference type="FunFam" id="3.40.50.720:FF:000702">
    <property type="entry name" value="NADH dehydrogenase (Ubiquinone)"/>
    <property type="match status" value="1"/>
</dbReference>
<dbReference type="EMBL" id="LPWG01000010">
    <property type="protein sequence ID" value="ODS00214.1"/>
    <property type="molecule type" value="Genomic_DNA"/>
</dbReference>
<dbReference type="InterPro" id="IPR036291">
    <property type="entry name" value="NAD(P)-bd_dom_sf"/>
</dbReference>
<dbReference type="InterPro" id="IPR001509">
    <property type="entry name" value="Epimerase_deHydtase"/>
</dbReference>
<organism evidence="2 3">
    <name type="scientific">Methyloceanibacter methanicus</name>
    <dbReference type="NCBI Taxonomy" id="1774968"/>
    <lineage>
        <taxon>Bacteria</taxon>
        <taxon>Pseudomonadati</taxon>
        <taxon>Pseudomonadota</taxon>
        <taxon>Alphaproteobacteria</taxon>
        <taxon>Hyphomicrobiales</taxon>
        <taxon>Hyphomicrobiaceae</taxon>
        <taxon>Methyloceanibacter</taxon>
    </lineage>
</organism>
<dbReference type="Proteomes" id="UP000094501">
    <property type="component" value="Unassembled WGS sequence"/>
</dbReference>
<dbReference type="Pfam" id="PF01370">
    <property type="entry name" value="Epimerase"/>
    <property type="match status" value="1"/>
</dbReference>
<dbReference type="PANTHER" id="PTHR12126:SF11">
    <property type="entry name" value="NADH DEHYDROGENASE [UBIQUINONE] 1 ALPHA SUBCOMPLEX SUBUNIT 9, MITOCHONDRIAL"/>
    <property type="match status" value="1"/>
</dbReference>